<evidence type="ECO:0000313" key="1">
    <source>
        <dbReference type="EMBL" id="KQB84101.1"/>
    </source>
</evidence>
<accession>A0A0Q0Z402</accession>
<sequence>MLRCHHCLMEYLLLIQRKKNLTYFRLRGVRL</sequence>
<gene>
    <name evidence="1" type="ORF">Cocul_00897</name>
</gene>
<evidence type="ECO:0000313" key="2">
    <source>
        <dbReference type="Proteomes" id="UP000050517"/>
    </source>
</evidence>
<name>A0A0Q0Z402_9CORY</name>
<organism evidence="1 2">
    <name type="scientific">Corynebacterium oculi</name>
    <dbReference type="NCBI Taxonomy" id="1544416"/>
    <lineage>
        <taxon>Bacteria</taxon>
        <taxon>Bacillati</taxon>
        <taxon>Actinomycetota</taxon>
        <taxon>Actinomycetes</taxon>
        <taxon>Mycobacteriales</taxon>
        <taxon>Corynebacteriaceae</taxon>
        <taxon>Corynebacterium</taxon>
    </lineage>
</organism>
<proteinExistence type="predicted"/>
<dbReference type="EMBL" id="LKST01000002">
    <property type="protein sequence ID" value="KQB84101.1"/>
    <property type="molecule type" value="Genomic_DNA"/>
</dbReference>
<comment type="caution">
    <text evidence="1">The sequence shown here is derived from an EMBL/GenBank/DDBJ whole genome shotgun (WGS) entry which is preliminary data.</text>
</comment>
<reference evidence="1 2" key="1">
    <citation type="submission" date="2015-10" db="EMBL/GenBank/DDBJ databases">
        <title>Corynebacteirum lowii and Corynebacterium oculi species nova, derived from human clinical disease and and emended description of Corynebacterium mastiditis.</title>
        <authorList>
            <person name="Bernard K."/>
            <person name="Pacheco A.L."/>
            <person name="Mcdougall C."/>
            <person name="Burtx T."/>
            <person name="Weibe D."/>
            <person name="Tyler S."/>
            <person name="Olson A.B."/>
            <person name="Cnockaert M."/>
            <person name="Eguchi H."/>
            <person name="Kuwahara T."/>
            <person name="Nakayama-Imaohji H."/>
            <person name="Boudewijins M."/>
            <person name="Van Hoecke F."/>
            <person name="Bernier A.-M."/>
            <person name="Vandamme P."/>
        </authorList>
    </citation>
    <scope>NUCLEOTIDE SEQUENCE [LARGE SCALE GENOMIC DNA]</scope>
    <source>
        <strain evidence="1 2">NML 130210</strain>
    </source>
</reference>
<dbReference type="PATRIC" id="fig|1544416.3.peg.901"/>
<dbReference type="AlphaFoldDB" id="A0A0Q0Z402"/>
<keyword evidence="2" id="KW-1185">Reference proteome</keyword>
<dbReference type="Proteomes" id="UP000050517">
    <property type="component" value="Unassembled WGS sequence"/>
</dbReference>
<protein>
    <submittedName>
        <fullName evidence="1">Uncharacterized protein</fullName>
    </submittedName>
</protein>